<keyword evidence="2" id="KW-1133">Transmembrane helix</keyword>
<feature type="region of interest" description="Disordered" evidence="1">
    <location>
        <begin position="57"/>
        <end position="94"/>
    </location>
</feature>
<feature type="transmembrane region" description="Helical" evidence="2">
    <location>
        <begin position="15"/>
        <end position="33"/>
    </location>
</feature>
<dbReference type="Proteomes" id="UP000704960">
    <property type="component" value="Unassembled WGS sequence"/>
</dbReference>
<evidence type="ECO:0000313" key="3">
    <source>
        <dbReference type="EMBL" id="MBI4132308.1"/>
    </source>
</evidence>
<protein>
    <submittedName>
        <fullName evidence="3">Uncharacterized protein</fullName>
    </submittedName>
</protein>
<keyword evidence="2" id="KW-0472">Membrane</keyword>
<reference evidence="3" key="1">
    <citation type="submission" date="2020-07" db="EMBL/GenBank/DDBJ databases">
        <title>Huge and variable diversity of episymbiotic CPR bacteria and DPANN archaea in groundwater ecosystems.</title>
        <authorList>
            <person name="He C.Y."/>
            <person name="Keren R."/>
            <person name="Whittaker M."/>
            <person name="Farag I.F."/>
            <person name="Doudna J."/>
            <person name="Cate J.H.D."/>
            <person name="Banfield J.F."/>
        </authorList>
    </citation>
    <scope>NUCLEOTIDE SEQUENCE</scope>
    <source>
        <strain evidence="3">NC_groundwater_1226_Ag_S-0.1um_59_124</strain>
    </source>
</reference>
<gene>
    <name evidence="3" type="ORF">HY474_01615</name>
</gene>
<organism evidence="3 4">
    <name type="scientific">Candidatus Sungiibacteriota bacterium</name>
    <dbReference type="NCBI Taxonomy" id="2750080"/>
    <lineage>
        <taxon>Bacteria</taxon>
        <taxon>Candidatus Sungiibacteriota</taxon>
    </lineage>
</organism>
<dbReference type="EMBL" id="JACQMJ010000007">
    <property type="protein sequence ID" value="MBI4132308.1"/>
    <property type="molecule type" value="Genomic_DNA"/>
</dbReference>
<comment type="caution">
    <text evidence="3">The sequence shown here is derived from an EMBL/GenBank/DDBJ whole genome shotgun (WGS) entry which is preliminary data.</text>
</comment>
<keyword evidence="2" id="KW-0812">Transmembrane</keyword>
<evidence type="ECO:0000256" key="1">
    <source>
        <dbReference type="SAM" id="MobiDB-lite"/>
    </source>
</evidence>
<name>A0A932YY14_9BACT</name>
<proteinExistence type="predicted"/>
<evidence type="ECO:0000313" key="4">
    <source>
        <dbReference type="Proteomes" id="UP000704960"/>
    </source>
</evidence>
<accession>A0A932YY14</accession>
<dbReference type="AlphaFoldDB" id="A0A932YY14"/>
<evidence type="ECO:0000256" key="2">
    <source>
        <dbReference type="SAM" id="Phobius"/>
    </source>
</evidence>
<sequence>MNIGGGVLAGNKSRLIAALVLAAALAAAGIWYWQRRSVKPPEVPAQTIGGEIYEKAQNPLKDELPETNPFKTEANPFKNTETNPFIGTYENPFD</sequence>